<evidence type="ECO:0000256" key="3">
    <source>
        <dbReference type="ARBA" id="ARBA00047806"/>
    </source>
</evidence>
<evidence type="ECO:0000256" key="1">
    <source>
        <dbReference type="ARBA" id="ARBA00012502"/>
    </source>
</evidence>
<dbReference type="GO" id="GO:0008113">
    <property type="term" value="F:peptide-methionine (S)-S-oxide reductase activity"/>
    <property type="evidence" value="ECO:0007669"/>
    <property type="project" value="UniProtKB-EC"/>
</dbReference>
<dbReference type="Pfam" id="PF01625">
    <property type="entry name" value="PMSR"/>
    <property type="match status" value="1"/>
</dbReference>
<evidence type="ECO:0000256" key="2">
    <source>
        <dbReference type="ARBA" id="ARBA00023002"/>
    </source>
</evidence>
<dbReference type="InterPro" id="IPR002569">
    <property type="entry name" value="Met_Sox_Rdtase_MsrA_dom"/>
</dbReference>
<name>A0A7K3WWN0_9FLAO</name>
<dbReference type="Proteomes" id="UP000486602">
    <property type="component" value="Unassembled WGS sequence"/>
</dbReference>
<dbReference type="SUPFAM" id="SSF55068">
    <property type="entry name" value="Peptide methionine sulfoxide reductase"/>
    <property type="match status" value="1"/>
</dbReference>
<dbReference type="PANTHER" id="PTHR43774">
    <property type="entry name" value="PEPTIDE METHIONINE SULFOXIDE REDUCTASE"/>
    <property type="match status" value="1"/>
</dbReference>
<dbReference type="Gene3D" id="3.30.1060.10">
    <property type="entry name" value="Peptide methionine sulphoxide reductase MsrA"/>
    <property type="match status" value="1"/>
</dbReference>
<protein>
    <recommendedName>
        <fullName evidence="1">peptide-methionine (S)-S-oxide reductase</fullName>
        <ecNumber evidence="1">1.8.4.11</ecNumber>
    </recommendedName>
</protein>
<feature type="domain" description="Peptide methionine sulphoxide reductase MsrA" evidence="5">
    <location>
        <begin position="4"/>
        <end position="83"/>
    </location>
</feature>
<evidence type="ECO:0000259" key="5">
    <source>
        <dbReference type="Pfam" id="PF01625"/>
    </source>
</evidence>
<comment type="caution">
    <text evidence="6">The sequence shown here is derived from an EMBL/GenBank/DDBJ whole genome shotgun (WGS) entry which is preliminary data.</text>
</comment>
<dbReference type="EMBL" id="JAAGVY010000054">
    <property type="protein sequence ID" value="NEN25451.1"/>
    <property type="molecule type" value="Genomic_DNA"/>
</dbReference>
<evidence type="ECO:0000313" key="6">
    <source>
        <dbReference type="EMBL" id="NEN25451.1"/>
    </source>
</evidence>
<dbReference type="PANTHER" id="PTHR43774:SF1">
    <property type="entry name" value="PEPTIDE METHIONINE SULFOXIDE REDUCTASE MSRA 2"/>
    <property type="match status" value="1"/>
</dbReference>
<gene>
    <name evidence="6" type="ORF">G3O08_18325</name>
</gene>
<keyword evidence="7" id="KW-1185">Reference proteome</keyword>
<dbReference type="EC" id="1.8.4.11" evidence="1"/>
<keyword evidence="2" id="KW-0560">Oxidoreductase</keyword>
<evidence type="ECO:0000313" key="7">
    <source>
        <dbReference type="Proteomes" id="UP000486602"/>
    </source>
</evidence>
<proteinExistence type="predicted"/>
<comment type="catalytic activity">
    <reaction evidence="3">
        <text>L-methionyl-[protein] + [thioredoxin]-disulfide + H2O = L-methionyl-(S)-S-oxide-[protein] + [thioredoxin]-dithiol</text>
        <dbReference type="Rhea" id="RHEA:14217"/>
        <dbReference type="Rhea" id="RHEA-COMP:10698"/>
        <dbReference type="Rhea" id="RHEA-COMP:10700"/>
        <dbReference type="Rhea" id="RHEA-COMP:12313"/>
        <dbReference type="Rhea" id="RHEA-COMP:12315"/>
        <dbReference type="ChEBI" id="CHEBI:15377"/>
        <dbReference type="ChEBI" id="CHEBI:16044"/>
        <dbReference type="ChEBI" id="CHEBI:29950"/>
        <dbReference type="ChEBI" id="CHEBI:44120"/>
        <dbReference type="ChEBI" id="CHEBI:50058"/>
        <dbReference type="EC" id="1.8.4.11"/>
    </reaction>
</comment>
<evidence type="ECO:0000256" key="4">
    <source>
        <dbReference type="ARBA" id="ARBA00048782"/>
    </source>
</evidence>
<dbReference type="RefSeq" id="WP_163286905.1">
    <property type="nucleotide sequence ID" value="NZ_JAAGVY010000054.1"/>
</dbReference>
<reference evidence="6 7" key="1">
    <citation type="submission" date="2020-02" db="EMBL/GenBank/DDBJ databases">
        <title>Out from the shadows clarifying the taxonomy of the family Cryomorphaceae and related taxa by utilizing the GTDB taxonomic framework.</title>
        <authorList>
            <person name="Bowman J.P."/>
        </authorList>
    </citation>
    <scope>NUCLEOTIDE SEQUENCE [LARGE SCALE GENOMIC DNA]</scope>
    <source>
        <strain evidence="6 7">QSSC 1-22</strain>
    </source>
</reference>
<sequence length="107" mass="12436">MHLLTHDPTTLNRQGGDVGTQYRSVIFYKTEQEKTEIEAVLNEYKDAFPEKIQTEVKPFDVFYEAEEEHQEYYANNSEAAYCQAVISPKLKKLRDKFQSKLKSATPV</sequence>
<comment type="catalytic activity">
    <reaction evidence="4">
        <text>[thioredoxin]-disulfide + L-methionine + H2O = L-methionine (S)-S-oxide + [thioredoxin]-dithiol</text>
        <dbReference type="Rhea" id="RHEA:19993"/>
        <dbReference type="Rhea" id="RHEA-COMP:10698"/>
        <dbReference type="Rhea" id="RHEA-COMP:10700"/>
        <dbReference type="ChEBI" id="CHEBI:15377"/>
        <dbReference type="ChEBI" id="CHEBI:29950"/>
        <dbReference type="ChEBI" id="CHEBI:50058"/>
        <dbReference type="ChEBI" id="CHEBI:57844"/>
        <dbReference type="ChEBI" id="CHEBI:58772"/>
        <dbReference type="EC" id="1.8.4.11"/>
    </reaction>
</comment>
<dbReference type="InterPro" id="IPR036509">
    <property type="entry name" value="Met_Sox_Rdtase_MsrA_sf"/>
</dbReference>
<organism evidence="6 7">
    <name type="scientific">Cryomorpha ignava</name>
    <dbReference type="NCBI Taxonomy" id="101383"/>
    <lineage>
        <taxon>Bacteria</taxon>
        <taxon>Pseudomonadati</taxon>
        <taxon>Bacteroidota</taxon>
        <taxon>Flavobacteriia</taxon>
        <taxon>Flavobacteriales</taxon>
        <taxon>Cryomorphaceae</taxon>
        <taxon>Cryomorpha</taxon>
    </lineage>
</organism>
<dbReference type="AlphaFoldDB" id="A0A7K3WWN0"/>
<accession>A0A7K3WWN0</accession>